<keyword evidence="2" id="KW-1185">Reference proteome</keyword>
<accession>A0A1D2MXZ8</accession>
<feature type="non-terminal residue" evidence="1">
    <location>
        <position position="185"/>
    </location>
</feature>
<sequence length="185" mass="20638">SGLNIQKNHVVSAGPTVCQHFYNFLLRLRQLSNDTVWTPCLKEVLLRVLGVFLSTSFLNADFPLDAFNKFLDRVTCPDLSYENPTTIVCIIQSFASALHRFVFFPSKLNIRSAAELKAGTTGVGSAIAGTSLDTKTGRGQTVDMIMFRLVTFMASVVSLPYKKFTDVKWYGGSRISEKYDDCIKF</sequence>
<dbReference type="AlphaFoldDB" id="A0A1D2MXZ8"/>
<protein>
    <submittedName>
        <fullName evidence="1">Baculoviral IAP repeat-containing protein 6</fullName>
    </submittedName>
</protein>
<gene>
    <name evidence="1" type="ORF">Ocin01_08756</name>
</gene>
<feature type="non-terminal residue" evidence="1">
    <location>
        <position position="1"/>
    </location>
</feature>
<organism evidence="1 2">
    <name type="scientific">Orchesella cincta</name>
    <name type="common">Springtail</name>
    <name type="synonym">Podura cincta</name>
    <dbReference type="NCBI Taxonomy" id="48709"/>
    <lineage>
        <taxon>Eukaryota</taxon>
        <taxon>Metazoa</taxon>
        <taxon>Ecdysozoa</taxon>
        <taxon>Arthropoda</taxon>
        <taxon>Hexapoda</taxon>
        <taxon>Collembola</taxon>
        <taxon>Entomobryomorpha</taxon>
        <taxon>Entomobryoidea</taxon>
        <taxon>Orchesellidae</taxon>
        <taxon>Orchesellinae</taxon>
        <taxon>Orchesella</taxon>
    </lineage>
</organism>
<dbReference type="EMBL" id="LJIJ01000395">
    <property type="protein sequence ID" value="ODM97926.1"/>
    <property type="molecule type" value="Genomic_DNA"/>
</dbReference>
<evidence type="ECO:0000313" key="2">
    <source>
        <dbReference type="Proteomes" id="UP000094527"/>
    </source>
</evidence>
<dbReference type="Proteomes" id="UP000094527">
    <property type="component" value="Unassembled WGS sequence"/>
</dbReference>
<reference evidence="1 2" key="1">
    <citation type="journal article" date="2016" name="Genome Biol. Evol.">
        <title>Gene Family Evolution Reflects Adaptation to Soil Environmental Stressors in the Genome of the Collembolan Orchesella cincta.</title>
        <authorList>
            <person name="Faddeeva-Vakhrusheva A."/>
            <person name="Derks M.F."/>
            <person name="Anvar S.Y."/>
            <person name="Agamennone V."/>
            <person name="Suring W."/>
            <person name="Smit S."/>
            <person name="van Straalen N.M."/>
            <person name="Roelofs D."/>
        </authorList>
    </citation>
    <scope>NUCLEOTIDE SEQUENCE [LARGE SCALE GENOMIC DNA]</scope>
    <source>
        <tissue evidence="1">Mixed pool</tissue>
    </source>
</reference>
<comment type="caution">
    <text evidence="1">The sequence shown here is derived from an EMBL/GenBank/DDBJ whole genome shotgun (WGS) entry which is preliminary data.</text>
</comment>
<proteinExistence type="predicted"/>
<name>A0A1D2MXZ8_ORCCI</name>
<evidence type="ECO:0000313" key="1">
    <source>
        <dbReference type="EMBL" id="ODM97926.1"/>
    </source>
</evidence>